<dbReference type="PANTHER" id="PTHR35175">
    <property type="entry name" value="DUF1289 DOMAIN-CONTAINING PROTEIN"/>
    <property type="match status" value="1"/>
</dbReference>
<sequence length="63" mass="6981">MSEIFDNTVPSPCIAYCCVDDQQICQGCFRSLAEIAAWSAADRQTRLTIVENAKRRADDAQAL</sequence>
<dbReference type="Proteomes" id="UP000676649">
    <property type="component" value="Chromosome"/>
</dbReference>
<reference evidence="1" key="1">
    <citation type="submission" date="2021-04" db="EMBL/GenBank/DDBJ databases">
        <title>Draft genome sequence data of methanotrophic Methylovulum sp. strain S1L and Methylomonas sp. strain S2AM isolated from boreal lake water columns.</title>
        <authorList>
            <person name="Rissanen A.J."/>
            <person name="Mangayil R."/>
            <person name="Svenning M.M."/>
            <person name="Khanongnuch R."/>
        </authorList>
    </citation>
    <scope>NUCLEOTIDE SEQUENCE</scope>
    <source>
        <strain evidence="1">S2AM</strain>
    </source>
</reference>
<keyword evidence="2" id="KW-1185">Reference proteome</keyword>
<evidence type="ECO:0000313" key="1">
    <source>
        <dbReference type="EMBL" id="QWF70743.1"/>
    </source>
</evidence>
<organism evidence="1 2">
    <name type="scientific">Methylomonas paludis</name>
    <dbReference type="NCBI Taxonomy" id="1173101"/>
    <lineage>
        <taxon>Bacteria</taxon>
        <taxon>Pseudomonadati</taxon>
        <taxon>Pseudomonadota</taxon>
        <taxon>Gammaproteobacteria</taxon>
        <taxon>Methylococcales</taxon>
        <taxon>Methylococcaceae</taxon>
        <taxon>Methylomonas</taxon>
    </lineage>
</organism>
<accession>A0A975R9X7</accession>
<dbReference type="KEGG" id="mpad:KEF85_15690"/>
<dbReference type="PANTHER" id="PTHR35175:SF2">
    <property type="entry name" value="DUF1289 DOMAIN-CONTAINING PROTEIN"/>
    <property type="match status" value="1"/>
</dbReference>
<protein>
    <submittedName>
        <fullName evidence="1">DUF1289 domain-containing protein</fullName>
    </submittedName>
</protein>
<evidence type="ECO:0000313" key="2">
    <source>
        <dbReference type="Proteomes" id="UP000676649"/>
    </source>
</evidence>
<dbReference type="RefSeq" id="WP_215582159.1">
    <property type="nucleotide sequence ID" value="NZ_CP073754.1"/>
</dbReference>
<dbReference type="AlphaFoldDB" id="A0A975R9X7"/>
<dbReference type="Pfam" id="PF06945">
    <property type="entry name" value="DUF1289"/>
    <property type="match status" value="1"/>
</dbReference>
<dbReference type="EMBL" id="CP073754">
    <property type="protein sequence ID" value="QWF70743.1"/>
    <property type="molecule type" value="Genomic_DNA"/>
</dbReference>
<name>A0A975R9X7_9GAMM</name>
<gene>
    <name evidence="1" type="ORF">KEF85_15690</name>
</gene>
<dbReference type="InterPro" id="IPR010710">
    <property type="entry name" value="DUF1289"/>
</dbReference>
<proteinExistence type="predicted"/>